<dbReference type="AlphaFoldDB" id="A0A2U1Q0S4"/>
<dbReference type="EMBL" id="PKPP01000531">
    <property type="protein sequence ID" value="PWA91631.1"/>
    <property type="molecule type" value="Genomic_DNA"/>
</dbReference>
<proteinExistence type="predicted"/>
<gene>
    <name evidence="2" type="ORF">CTI12_AA023620</name>
</gene>
<evidence type="ECO:0000313" key="2">
    <source>
        <dbReference type="EMBL" id="PWA91631.1"/>
    </source>
</evidence>
<dbReference type="Proteomes" id="UP000245207">
    <property type="component" value="Unassembled WGS sequence"/>
</dbReference>
<dbReference type="STRING" id="35608.A0A2U1Q0S4"/>
<accession>A0A2U1Q0S4</accession>
<evidence type="ECO:0000313" key="3">
    <source>
        <dbReference type="Proteomes" id="UP000245207"/>
    </source>
</evidence>
<name>A0A2U1Q0S4_ARTAN</name>
<feature type="region of interest" description="Disordered" evidence="1">
    <location>
        <begin position="35"/>
        <end position="74"/>
    </location>
</feature>
<reference evidence="2 3" key="1">
    <citation type="journal article" date="2018" name="Mol. Plant">
        <title>The genome of Artemisia annua provides insight into the evolution of Asteraceae family and artemisinin biosynthesis.</title>
        <authorList>
            <person name="Shen Q."/>
            <person name="Zhang L."/>
            <person name="Liao Z."/>
            <person name="Wang S."/>
            <person name="Yan T."/>
            <person name="Shi P."/>
            <person name="Liu M."/>
            <person name="Fu X."/>
            <person name="Pan Q."/>
            <person name="Wang Y."/>
            <person name="Lv Z."/>
            <person name="Lu X."/>
            <person name="Zhang F."/>
            <person name="Jiang W."/>
            <person name="Ma Y."/>
            <person name="Chen M."/>
            <person name="Hao X."/>
            <person name="Li L."/>
            <person name="Tang Y."/>
            <person name="Lv G."/>
            <person name="Zhou Y."/>
            <person name="Sun X."/>
            <person name="Brodelius P.E."/>
            <person name="Rose J.K.C."/>
            <person name="Tang K."/>
        </authorList>
    </citation>
    <scope>NUCLEOTIDE SEQUENCE [LARGE SCALE GENOMIC DNA]</scope>
    <source>
        <strain evidence="3">cv. Huhao1</strain>
        <tissue evidence="2">Leaf</tissue>
    </source>
</reference>
<organism evidence="2 3">
    <name type="scientific">Artemisia annua</name>
    <name type="common">Sweet wormwood</name>
    <dbReference type="NCBI Taxonomy" id="35608"/>
    <lineage>
        <taxon>Eukaryota</taxon>
        <taxon>Viridiplantae</taxon>
        <taxon>Streptophyta</taxon>
        <taxon>Embryophyta</taxon>
        <taxon>Tracheophyta</taxon>
        <taxon>Spermatophyta</taxon>
        <taxon>Magnoliopsida</taxon>
        <taxon>eudicotyledons</taxon>
        <taxon>Gunneridae</taxon>
        <taxon>Pentapetalae</taxon>
        <taxon>asterids</taxon>
        <taxon>campanulids</taxon>
        <taxon>Asterales</taxon>
        <taxon>Asteraceae</taxon>
        <taxon>Asteroideae</taxon>
        <taxon>Anthemideae</taxon>
        <taxon>Artemisiinae</taxon>
        <taxon>Artemisia</taxon>
    </lineage>
</organism>
<sequence>MKKPSEVHREPQPAMIAVVAEPDEPPYVDKEESLIRKPAGSRGNNIDEMIFGKKSGSPSQPNKDKPSKDDLISF</sequence>
<protein>
    <submittedName>
        <fullName evidence="2">Target of Myb protein 1</fullName>
    </submittedName>
</protein>
<keyword evidence="3" id="KW-1185">Reference proteome</keyword>
<comment type="caution">
    <text evidence="2">The sequence shown here is derived from an EMBL/GenBank/DDBJ whole genome shotgun (WGS) entry which is preliminary data.</text>
</comment>
<dbReference type="OrthoDB" id="1735807at2759"/>
<evidence type="ECO:0000256" key="1">
    <source>
        <dbReference type="SAM" id="MobiDB-lite"/>
    </source>
</evidence>
<feature type="compositionally biased region" description="Basic and acidic residues" evidence="1">
    <location>
        <begin position="62"/>
        <end position="74"/>
    </location>
</feature>